<dbReference type="EC" id="2.3.1.47" evidence="2"/>
<comment type="catalytic activity">
    <reaction evidence="4">
        <text>6-carboxyhexanoyl-[ACP] + L-alanine + H(+) = (8S)-8-amino-7-oxononanoate + holo-[ACP] + CO2</text>
        <dbReference type="Rhea" id="RHEA:42288"/>
        <dbReference type="Rhea" id="RHEA-COMP:9685"/>
        <dbReference type="Rhea" id="RHEA-COMP:9955"/>
        <dbReference type="ChEBI" id="CHEBI:15378"/>
        <dbReference type="ChEBI" id="CHEBI:16526"/>
        <dbReference type="ChEBI" id="CHEBI:57972"/>
        <dbReference type="ChEBI" id="CHEBI:64479"/>
        <dbReference type="ChEBI" id="CHEBI:78846"/>
        <dbReference type="ChEBI" id="CHEBI:149468"/>
        <dbReference type="EC" id="2.3.1.47"/>
    </reaction>
</comment>
<dbReference type="InterPro" id="IPR050087">
    <property type="entry name" value="AON_synthase_class-II"/>
</dbReference>
<evidence type="ECO:0000256" key="2">
    <source>
        <dbReference type="ARBA" id="ARBA00013187"/>
    </source>
</evidence>
<dbReference type="GO" id="GO:0008483">
    <property type="term" value="F:transaminase activity"/>
    <property type="evidence" value="ECO:0007669"/>
    <property type="project" value="UniProtKB-KW"/>
</dbReference>
<dbReference type="InterPro" id="IPR015422">
    <property type="entry name" value="PyrdxlP-dep_Trfase_small"/>
</dbReference>
<evidence type="ECO:0000256" key="4">
    <source>
        <dbReference type="ARBA" id="ARBA00047715"/>
    </source>
</evidence>
<dbReference type="Proteomes" id="UP001596083">
    <property type="component" value="Unassembled WGS sequence"/>
</dbReference>
<feature type="domain" description="Aminotransferase class I/classII large" evidence="6">
    <location>
        <begin position="68"/>
        <end position="403"/>
    </location>
</feature>
<reference evidence="8" key="1">
    <citation type="journal article" date="2019" name="Int. J. Syst. Evol. Microbiol.">
        <title>The Global Catalogue of Microorganisms (GCM) 10K type strain sequencing project: providing services to taxonomists for standard genome sequencing and annotation.</title>
        <authorList>
            <consortium name="The Broad Institute Genomics Platform"/>
            <consortium name="The Broad Institute Genome Sequencing Center for Infectious Disease"/>
            <person name="Wu L."/>
            <person name="Ma J."/>
        </authorList>
    </citation>
    <scope>NUCLEOTIDE SEQUENCE [LARGE SCALE GENOMIC DNA]</scope>
    <source>
        <strain evidence="8">CGMCC 4.7304</strain>
    </source>
</reference>
<sequence length="437" mass="45205">MVDVARDGAGVPAARRSPGGRADVFDKRLDASAMLRAVAETGVSPFYRPMRAGGGEARVDGRSVVMAGCNDYLGLAHDPRVIAAATGALERYGASCSGARTLNGTLPLHGELESRIAAFLGTEDAAVVTTGLQANLALAALFGPGELVFSDAANHASLIDAIRLGAARRTVYRHGDAAHLDGLLAAADPHAAAAVVTDGMFSMDGDLCPLPALTAVARRHGARLVVDGAHDIGLLGEGGRGVGEHFGLREEIGLYTGTFSKCFGSTGGFLAGPAEVIGYLRYSARAVLFSASMPPAALGAALAALDLAQQEPWRRDRVLRLAARLRSELRASGLDVRDGVTPVVPVRVGDDARCVRMWQALLDEGVYTNAVGAPAVPEGGCLIRVTLQATHTDAHLERIVDAFAAAARRTGLPRETPPPRPAKGPAVGAGASAERAR</sequence>
<protein>
    <recommendedName>
        <fullName evidence="2">8-amino-7-oxononanoate synthase</fullName>
        <ecNumber evidence="2">2.3.1.47</ecNumber>
    </recommendedName>
</protein>
<dbReference type="PANTHER" id="PTHR13693">
    <property type="entry name" value="CLASS II AMINOTRANSFERASE/8-AMINO-7-OXONONANOATE SYNTHASE"/>
    <property type="match status" value="1"/>
</dbReference>
<evidence type="ECO:0000256" key="3">
    <source>
        <dbReference type="ARBA" id="ARBA00022679"/>
    </source>
</evidence>
<organism evidence="7 8">
    <name type="scientific">Streptomyces gamaensis</name>
    <dbReference type="NCBI Taxonomy" id="1763542"/>
    <lineage>
        <taxon>Bacteria</taxon>
        <taxon>Bacillati</taxon>
        <taxon>Actinomycetota</taxon>
        <taxon>Actinomycetes</taxon>
        <taxon>Kitasatosporales</taxon>
        <taxon>Streptomycetaceae</taxon>
        <taxon>Streptomyces</taxon>
    </lineage>
</organism>
<dbReference type="InterPro" id="IPR004839">
    <property type="entry name" value="Aminotransferase_I/II_large"/>
</dbReference>
<evidence type="ECO:0000256" key="1">
    <source>
        <dbReference type="ARBA" id="ARBA00001933"/>
    </source>
</evidence>
<gene>
    <name evidence="7" type="ORF">ACFP1Z_29310</name>
</gene>
<dbReference type="EMBL" id="JBHSPB010000025">
    <property type="protein sequence ID" value="MFC5724262.1"/>
    <property type="molecule type" value="Genomic_DNA"/>
</dbReference>
<dbReference type="InterPro" id="IPR015421">
    <property type="entry name" value="PyrdxlP-dep_Trfase_major"/>
</dbReference>
<dbReference type="PANTHER" id="PTHR13693:SF3">
    <property type="entry name" value="LD36009P"/>
    <property type="match status" value="1"/>
</dbReference>
<name>A0ABW0Z824_9ACTN</name>
<dbReference type="Pfam" id="PF00155">
    <property type="entry name" value="Aminotran_1_2"/>
    <property type="match status" value="1"/>
</dbReference>
<dbReference type="Gene3D" id="3.90.1150.10">
    <property type="entry name" value="Aspartate Aminotransferase, domain 1"/>
    <property type="match status" value="1"/>
</dbReference>
<dbReference type="RefSeq" id="WP_390320727.1">
    <property type="nucleotide sequence ID" value="NZ_JBHSPB010000025.1"/>
</dbReference>
<keyword evidence="8" id="KW-1185">Reference proteome</keyword>
<proteinExistence type="predicted"/>
<keyword evidence="7" id="KW-0032">Aminotransferase</keyword>
<dbReference type="SUPFAM" id="SSF53383">
    <property type="entry name" value="PLP-dependent transferases"/>
    <property type="match status" value="1"/>
</dbReference>
<comment type="caution">
    <text evidence="7">The sequence shown here is derived from an EMBL/GenBank/DDBJ whole genome shotgun (WGS) entry which is preliminary data.</text>
</comment>
<feature type="region of interest" description="Disordered" evidence="5">
    <location>
        <begin position="409"/>
        <end position="437"/>
    </location>
</feature>
<accession>A0ABW0Z824</accession>
<keyword evidence="3" id="KW-0808">Transferase</keyword>
<evidence type="ECO:0000313" key="7">
    <source>
        <dbReference type="EMBL" id="MFC5724262.1"/>
    </source>
</evidence>
<evidence type="ECO:0000256" key="5">
    <source>
        <dbReference type="SAM" id="MobiDB-lite"/>
    </source>
</evidence>
<evidence type="ECO:0000259" key="6">
    <source>
        <dbReference type="Pfam" id="PF00155"/>
    </source>
</evidence>
<evidence type="ECO:0000313" key="8">
    <source>
        <dbReference type="Proteomes" id="UP001596083"/>
    </source>
</evidence>
<dbReference type="Gene3D" id="3.40.640.10">
    <property type="entry name" value="Type I PLP-dependent aspartate aminotransferase-like (Major domain)"/>
    <property type="match status" value="1"/>
</dbReference>
<comment type="cofactor">
    <cofactor evidence="1">
        <name>pyridoxal 5'-phosphate</name>
        <dbReference type="ChEBI" id="CHEBI:597326"/>
    </cofactor>
</comment>
<dbReference type="InterPro" id="IPR015424">
    <property type="entry name" value="PyrdxlP-dep_Trfase"/>
</dbReference>